<dbReference type="EMBL" id="JBGFUD010020844">
    <property type="protein sequence ID" value="MFH4984758.1"/>
    <property type="molecule type" value="Genomic_DNA"/>
</dbReference>
<gene>
    <name evidence="2" type="ORF">AB6A40_011467</name>
</gene>
<evidence type="ECO:0000256" key="1">
    <source>
        <dbReference type="SAM" id="MobiDB-lite"/>
    </source>
</evidence>
<proteinExistence type="predicted"/>
<dbReference type="Proteomes" id="UP001608902">
    <property type="component" value="Unassembled WGS sequence"/>
</dbReference>
<protein>
    <submittedName>
        <fullName evidence="2">Uncharacterized protein</fullName>
    </submittedName>
</protein>
<evidence type="ECO:0000313" key="3">
    <source>
        <dbReference type="Proteomes" id="UP001608902"/>
    </source>
</evidence>
<comment type="caution">
    <text evidence="2">The sequence shown here is derived from an EMBL/GenBank/DDBJ whole genome shotgun (WGS) entry which is preliminary data.</text>
</comment>
<keyword evidence="3" id="KW-1185">Reference proteome</keyword>
<feature type="region of interest" description="Disordered" evidence="1">
    <location>
        <begin position="233"/>
        <end position="253"/>
    </location>
</feature>
<name>A0ABD6EXQ6_9BILA</name>
<evidence type="ECO:0000313" key="2">
    <source>
        <dbReference type="EMBL" id="MFH4984758.1"/>
    </source>
</evidence>
<organism evidence="2 3">
    <name type="scientific">Gnathostoma spinigerum</name>
    <dbReference type="NCBI Taxonomy" id="75299"/>
    <lineage>
        <taxon>Eukaryota</taxon>
        <taxon>Metazoa</taxon>
        <taxon>Ecdysozoa</taxon>
        <taxon>Nematoda</taxon>
        <taxon>Chromadorea</taxon>
        <taxon>Rhabditida</taxon>
        <taxon>Spirurina</taxon>
        <taxon>Gnathostomatomorpha</taxon>
        <taxon>Gnathostomatoidea</taxon>
        <taxon>Gnathostomatidae</taxon>
        <taxon>Gnathostoma</taxon>
    </lineage>
</organism>
<reference evidence="2 3" key="1">
    <citation type="submission" date="2024-08" db="EMBL/GenBank/DDBJ databases">
        <title>Gnathostoma spinigerum genome.</title>
        <authorList>
            <person name="Gonzalez-Bertolin B."/>
            <person name="Monzon S."/>
            <person name="Zaballos A."/>
            <person name="Jimenez P."/>
            <person name="Dekumyoy P."/>
            <person name="Varona S."/>
            <person name="Cuesta I."/>
            <person name="Sumanam S."/>
            <person name="Adisakwattana P."/>
            <person name="Gasser R.B."/>
            <person name="Hernandez-Gonzalez A."/>
            <person name="Young N.D."/>
            <person name="Perteguer M.J."/>
        </authorList>
    </citation>
    <scope>NUCLEOTIDE SEQUENCE [LARGE SCALE GENOMIC DNA]</scope>
    <source>
        <strain evidence="2">AL3</strain>
        <tissue evidence="2">Liver</tissue>
    </source>
</reference>
<accession>A0ABD6EXQ6</accession>
<sequence length="323" mass="35488">MQQEVQRSGCLDASMIKQLSQEIGISQQSSSSSMDMLQQLARLLVPDSSCHGTEDTSSCVDLERFGIKTREQSPPVTGYFCGGATDPVPLRKEENNGLHLASFPGLRGPCDASRVPSSSQNPPTTWSPPTAIKTIFDQNTVKDNCNERQPQQVLAKELDIYAVRTRQGSNLGNTEIDFDDQCAGVRREATVSGLRPPTFGSPGLSASQCLNPSIEHFNRLAAFPSDYAVSASSSTSLLDNPDASSKQEDSRKREQKLKMMLNYRRQLTMKPGLSQWTGANNRANFTSSPTKVIFKLNIFTRLGVFSTSFLYSVLIRQSAYEAV</sequence>
<dbReference type="AlphaFoldDB" id="A0ABD6EXQ6"/>